<dbReference type="SUPFAM" id="SSF53098">
    <property type="entry name" value="Ribonuclease H-like"/>
    <property type="match status" value="1"/>
</dbReference>
<sequence length="162" mass="18328">MLAPVLAVYDELEVILANRNELQLLATGRQRIQEIHDLFEPVRDITVQLSASKTPTLHLVAPAYMELIGHFKEYTPSDFSDVRALQKQAENFFTKKLQIDEIHKRAVSLDPSMKHLNFLKAGERVTVLARVMAEVQKVPMPEKIGAPTAEGESNLFYICNIN</sequence>
<dbReference type="InterPro" id="IPR012337">
    <property type="entry name" value="RNaseH-like_sf"/>
</dbReference>
<reference evidence="1 2" key="1">
    <citation type="journal article" date="2016" name="Nat. Commun.">
        <title>Extremotolerant tardigrade genome and improved radiotolerance of human cultured cells by tardigrade-unique protein.</title>
        <authorList>
            <person name="Hashimoto T."/>
            <person name="Horikawa D.D."/>
            <person name="Saito Y."/>
            <person name="Kuwahara H."/>
            <person name="Kozuka-Hata H."/>
            <person name="Shin-I T."/>
            <person name="Minakuchi Y."/>
            <person name="Ohishi K."/>
            <person name="Motoyama A."/>
            <person name="Aizu T."/>
            <person name="Enomoto A."/>
            <person name="Kondo K."/>
            <person name="Tanaka S."/>
            <person name="Hara Y."/>
            <person name="Koshikawa S."/>
            <person name="Sagara H."/>
            <person name="Miura T."/>
            <person name="Yokobori S."/>
            <person name="Miyagawa K."/>
            <person name="Suzuki Y."/>
            <person name="Kubo T."/>
            <person name="Oyama M."/>
            <person name="Kohara Y."/>
            <person name="Fujiyama A."/>
            <person name="Arakawa K."/>
            <person name="Katayama T."/>
            <person name="Toyoda A."/>
            <person name="Kunieda T."/>
        </authorList>
    </citation>
    <scope>NUCLEOTIDE SEQUENCE [LARGE SCALE GENOMIC DNA]</scope>
    <source>
        <strain evidence="1 2">YOKOZUNA-1</strain>
    </source>
</reference>
<keyword evidence="2" id="KW-1185">Reference proteome</keyword>
<accession>A0A1D1UVG9</accession>
<gene>
    <name evidence="1" type="primary">RvY_05390</name>
    <name evidence="1" type="synonym">RvY_05390.3</name>
    <name evidence="1" type="ORF">RvY_05390-3</name>
</gene>
<comment type="caution">
    <text evidence="1">The sequence shown here is derived from an EMBL/GenBank/DDBJ whole genome shotgun (WGS) entry which is preliminary data.</text>
</comment>
<dbReference type="EMBL" id="BDGG01000002">
    <property type="protein sequence ID" value="GAU93451.1"/>
    <property type="molecule type" value="Genomic_DNA"/>
</dbReference>
<evidence type="ECO:0000313" key="2">
    <source>
        <dbReference type="Proteomes" id="UP000186922"/>
    </source>
</evidence>
<protein>
    <submittedName>
        <fullName evidence="1">Uncharacterized protein</fullName>
    </submittedName>
</protein>
<name>A0A1D1UVG9_RAMVA</name>
<dbReference type="AlphaFoldDB" id="A0A1D1UVG9"/>
<organism evidence="1 2">
    <name type="scientific">Ramazzottius varieornatus</name>
    <name type="common">Water bear</name>
    <name type="synonym">Tardigrade</name>
    <dbReference type="NCBI Taxonomy" id="947166"/>
    <lineage>
        <taxon>Eukaryota</taxon>
        <taxon>Metazoa</taxon>
        <taxon>Ecdysozoa</taxon>
        <taxon>Tardigrada</taxon>
        <taxon>Eutardigrada</taxon>
        <taxon>Parachela</taxon>
        <taxon>Hypsibioidea</taxon>
        <taxon>Ramazzottiidae</taxon>
        <taxon>Ramazzottius</taxon>
    </lineage>
</organism>
<dbReference type="Proteomes" id="UP000186922">
    <property type="component" value="Unassembled WGS sequence"/>
</dbReference>
<evidence type="ECO:0000313" key="1">
    <source>
        <dbReference type="EMBL" id="GAU93451.1"/>
    </source>
</evidence>
<proteinExistence type="predicted"/>